<dbReference type="SUPFAM" id="SSF55729">
    <property type="entry name" value="Acyl-CoA N-acyltransferases (Nat)"/>
    <property type="match status" value="2"/>
</dbReference>
<comment type="caution">
    <text evidence="4">The sequence shown here is derived from an EMBL/GenBank/DDBJ whole genome shotgun (WGS) entry which is preliminary data.</text>
</comment>
<keyword evidence="2" id="KW-0012">Acyltransferase</keyword>
<protein>
    <recommendedName>
        <fullName evidence="3">N-acetyltransferase domain-containing protein</fullName>
    </recommendedName>
</protein>
<dbReference type="OrthoDB" id="9799092at2"/>
<keyword evidence="1" id="KW-0808">Transferase</keyword>
<organism evidence="4 5">
    <name type="scientific">Bordetella genomosp. 11</name>
    <dbReference type="NCBI Taxonomy" id="1416808"/>
    <lineage>
        <taxon>Bacteria</taxon>
        <taxon>Pseudomonadati</taxon>
        <taxon>Pseudomonadota</taxon>
        <taxon>Betaproteobacteria</taxon>
        <taxon>Burkholderiales</taxon>
        <taxon>Alcaligenaceae</taxon>
        <taxon>Bordetella</taxon>
    </lineage>
</organism>
<dbReference type="Proteomes" id="UP000215767">
    <property type="component" value="Unassembled WGS sequence"/>
</dbReference>
<dbReference type="Pfam" id="PF13508">
    <property type="entry name" value="Acetyltransf_7"/>
    <property type="match status" value="1"/>
</dbReference>
<accession>A0A261UYB6</accession>
<name>A0A261UYB6_9BORD</name>
<dbReference type="RefSeq" id="WP_094839798.1">
    <property type="nucleotide sequence ID" value="NZ_NEVS01000001.1"/>
</dbReference>
<proteinExistence type="predicted"/>
<feature type="domain" description="N-acetyltransferase" evidence="3">
    <location>
        <begin position="180"/>
        <end position="322"/>
    </location>
</feature>
<dbReference type="PROSITE" id="PS51186">
    <property type="entry name" value="GNAT"/>
    <property type="match status" value="2"/>
</dbReference>
<evidence type="ECO:0000256" key="2">
    <source>
        <dbReference type="ARBA" id="ARBA00023315"/>
    </source>
</evidence>
<dbReference type="InterPro" id="IPR050832">
    <property type="entry name" value="Bact_Acetyltransf"/>
</dbReference>
<evidence type="ECO:0000313" key="4">
    <source>
        <dbReference type="EMBL" id="OZI66591.1"/>
    </source>
</evidence>
<dbReference type="PANTHER" id="PTHR43877">
    <property type="entry name" value="AMINOALKYLPHOSPHONATE N-ACETYLTRANSFERASE-RELATED-RELATED"/>
    <property type="match status" value="1"/>
</dbReference>
<reference evidence="5" key="1">
    <citation type="submission" date="2017-05" db="EMBL/GenBank/DDBJ databases">
        <title>Complete and WGS of Bordetella genogroups.</title>
        <authorList>
            <person name="Spilker T."/>
            <person name="Lipuma J."/>
        </authorList>
    </citation>
    <scope>NUCLEOTIDE SEQUENCE [LARGE SCALE GENOMIC DNA]</scope>
    <source>
        <strain evidence="5">AU8856</strain>
    </source>
</reference>
<evidence type="ECO:0000259" key="3">
    <source>
        <dbReference type="PROSITE" id="PS51186"/>
    </source>
</evidence>
<dbReference type="InterPro" id="IPR000182">
    <property type="entry name" value="GNAT_dom"/>
</dbReference>
<sequence length="326" mass="35362">MSIDPASIVVRRLTAADAAAFHSLRLAALQESPASFGANLDDERRQTLATVAERIAPPDPAHGGGVGAFSGAALVGMACLRRASGRKEGHKASLVSVYLAPACRGLGISGRLLDAALALARDMPGVRRVNLTVTVGNEPALALYRRLGFEIYGREIDALYVDGAYHDEYLMTLALATAGLAFAPVEESDFDALADIRIAAMRDSLERVGRFDPDRARQRLRATFAPRDTRAILLDGARIGFYTLREDGGALKLDHLYILPGFQGNRVGAAVLHRVFGQADERGMAVRVGALRDSPSNRFYQRHGFERIAEDDWDIYYERAPGASRP</sequence>
<evidence type="ECO:0000256" key="1">
    <source>
        <dbReference type="ARBA" id="ARBA00022679"/>
    </source>
</evidence>
<dbReference type="EMBL" id="NEVS01000001">
    <property type="protein sequence ID" value="OZI66591.1"/>
    <property type="molecule type" value="Genomic_DNA"/>
</dbReference>
<dbReference type="Pfam" id="PF00583">
    <property type="entry name" value="Acetyltransf_1"/>
    <property type="match status" value="1"/>
</dbReference>
<keyword evidence="5" id="KW-1185">Reference proteome</keyword>
<dbReference type="AlphaFoldDB" id="A0A261UYB6"/>
<evidence type="ECO:0000313" key="5">
    <source>
        <dbReference type="Proteomes" id="UP000215767"/>
    </source>
</evidence>
<dbReference type="GO" id="GO:0016747">
    <property type="term" value="F:acyltransferase activity, transferring groups other than amino-acyl groups"/>
    <property type="evidence" value="ECO:0007669"/>
    <property type="project" value="InterPro"/>
</dbReference>
<feature type="domain" description="N-acetyltransferase" evidence="3">
    <location>
        <begin position="8"/>
        <end position="176"/>
    </location>
</feature>
<dbReference type="Gene3D" id="3.40.630.30">
    <property type="match status" value="2"/>
</dbReference>
<gene>
    <name evidence="4" type="ORF">CAL28_02335</name>
</gene>
<dbReference type="InterPro" id="IPR016181">
    <property type="entry name" value="Acyl_CoA_acyltransferase"/>
</dbReference>